<organism evidence="2 3">
    <name type="scientific">Halocaridina rubra</name>
    <name type="common">Hawaiian red shrimp</name>
    <dbReference type="NCBI Taxonomy" id="373956"/>
    <lineage>
        <taxon>Eukaryota</taxon>
        <taxon>Metazoa</taxon>
        <taxon>Ecdysozoa</taxon>
        <taxon>Arthropoda</taxon>
        <taxon>Crustacea</taxon>
        <taxon>Multicrustacea</taxon>
        <taxon>Malacostraca</taxon>
        <taxon>Eumalacostraca</taxon>
        <taxon>Eucarida</taxon>
        <taxon>Decapoda</taxon>
        <taxon>Pleocyemata</taxon>
        <taxon>Caridea</taxon>
        <taxon>Atyoidea</taxon>
        <taxon>Atyidae</taxon>
        <taxon>Halocaridina</taxon>
    </lineage>
</organism>
<name>A0AAN9A9H8_HALRR</name>
<feature type="non-terminal residue" evidence="2">
    <location>
        <position position="58"/>
    </location>
</feature>
<feature type="region of interest" description="Disordered" evidence="1">
    <location>
        <begin position="39"/>
        <end position="58"/>
    </location>
</feature>
<dbReference type="Proteomes" id="UP001381693">
    <property type="component" value="Unassembled WGS sequence"/>
</dbReference>
<evidence type="ECO:0000313" key="2">
    <source>
        <dbReference type="EMBL" id="KAK7079508.1"/>
    </source>
</evidence>
<evidence type="ECO:0000256" key="1">
    <source>
        <dbReference type="SAM" id="MobiDB-lite"/>
    </source>
</evidence>
<feature type="compositionally biased region" description="Basic and acidic residues" evidence="1">
    <location>
        <begin position="48"/>
        <end position="58"/>
    </location>
</feature>
<sequence length="58" mass="5880">AMLLLCWAADFVATYKAPPTLTAFLVAIDLKITAVGNGAAGMSAGRGSRGDKKGGKLL</sequence>
<protein>
    <submittedName>
        <fullName evidence="2">Uncharacterized protein</fullName>
    </submittedName>
</protein>
<gene>
    <name evidence="2" type="ORF">SK128_022390</name>
</gene>
<comment type="caution">
    <text evidence="2">The sequence shown here is derived from an EMBL/GenBank/DDBJ whole genome shotgun (WGS) entry which is preliminary data.</text>
</comment>
<reference evidence="2 3" key="1">
    <citation type="submission" date="2023-11" db="EMBL/GenBank/DDBJ databases">
        <title>Halocaridina rubra genome assembly.</title>
        <authorList>
            <person name="Smith C."/>
        </authorList>
    </citation>
    <scope>NUCLEOTIDE SEQUENCE [LARGE SCALE GENOMIC DNA]</scope>
    <source>
        <strain evidence="2">EP-1</strain>
        <tissue evidence="2">Whole</tissue>
    </source>
</reference>
<dbReference type="EMBL" id="JAXCGZ010006824">
    <property type="protein sequence ID" value="KAK7079508.1"/>
    <property type="molecule type" value="Genomic_DNA"/>
</dbReference>
<dbReference type="AlphaFoldDB" id="A0AAN9A9H8"/>
<keyword evidence="3" id="KW-1185">Reference proteome</keyword>
<evidence type="ECO:0000313" key="3">
    <source>
        <dbReference type="Proteomes" id="UP001381693"/>
    </source>
</evidence>
<feature type="non-terminal residue" evidence="2">
    <location>
        <position position="1"/>
    </location>
</feature>
<proteinExistence type="predicted"/>
<accession>A0AAN9A9H8</accession>